<dbReference type="Pfam" id="PF07264">
    <property type="entry name" value="EI24"/>
    <property type="match status" value="1"/>
</dbReference>
<comment type="caution">
    <text evidence="7">The sequence shown here is derived from an EMBL/GenBank/DDBJ whole genome shotgun (WGS) entry which is preliminary data.</text>
</comment>
<organism evidence="7 8">
    <name type="scientific">Cryptolaemus montrouzieri</name>
    <dbReference type="NCBI Taxonomy" id="559131"/>
    <lineage>
        <taxon>Eukaryota</taxon>
        <taxon>Metazoa</taxon>
        <taxon>Ecdysozoa</taxon>
        <taxon>Arthropoda</taxon>
        <taxon>Hexapoda</taxon>
        <taxon>Insecta</taxon>
        <taxon>Pterygota</taxon>
        <taxon>Neoptera</taxon>
        <taxon>Endopterygota</taxon>
        <taxon>Coleoptera</taxon>
        <taxon>Polyphaga</taxon>
        <taxon>Cucujiformia</taxon>
        <taxon>Coccinelloidea</taxon>
        <taxon>Coccinellidae</taxon>
        <taxon>Scymninae</taxon>
        <taxon>Scymnini</taxon>
        <taxon>Cryptolaemus</taxon>
    </lineage>
</organism>
<reference evidence="7 8" key="1">
    <citation type="journal article" date="2021" name="BMC Biol.">
        <title>Horizontally acquired antibacterial genes associated with adaptive radiation of ladybird beetles.</title>
        <authorList>
            <person name="Li H.S."/>
            <person name="Tang X.F."/>
            <person name="Huang Y.H."/>
            <person name="Xu Z.Y."/>
            <person name="Chen M.L."/>
            <person name="Du X.Y."/>
            <person name="Qiu B.Y."/>
            <person name="Chen P.T."/>
            <person name="Zhang W."/>
            <person name="Slipinski A."/>
            <person name="Escalona H.E."/>
            <person name="Waterhouse R.M."/>
            <person name="Zwick A."/>
            <person name="Pang H."/>
        </authorList>
    </citation>
    <scope>NUCLEOTIDE SEQUENCE [LARGE SCALE GENOMIC DNA]</scope>
    <source>
        <strain evidence="7">SYSU2018</strain>
    </source>
</reference>
<keyword evidence="3 6" id="KW-0812">Transmembrane</keyword>
<dbReference type="PANTHER" id="PTHR21389:SF0">
    <property type="entry name" value="ETOPOSIDE-INDUCED PROTEIN 2.4 HOMOLOG"/>
    <property type="match status" value="1"/>
</dbReference>
<dbReference type="AlphaFoldDB" id="A0ABD2MKW1"/>
<evidence type="ECO:0000256" key="2">
    <source>
        <dbReference type="ARBA" id="ARBA00010970"/>
    </source>
</evidence>
<feature type="transmembrane region" description="Helical" evidence="6">
    <location>
        <begin position="167"/>
        <end position="190"/>
    </location>
</feature>
<dbReference type="InterPro" id="IPR059112">
    <property type="entry name" value="CysZ/EI24"/>
</dbReference>
<comment type="subcellular location">
    <subcellularLocation>
        <location evidence="1">Membrane</location>
        <topology evidence="1">Multi-pass membrane protein</topology>
    </subcellularLocation>
</comment>
<keyword evidence="4 6" id="KW-1133">Transmembrane helix</keyword>
<evidence type="ECO:0000256" key="1">
    <source>
        <dbReference type="ARBA" id="ARBA00004141"/>
    </source>
</evidence>
<dbReference type="EMBL" id="JABFTP020000001">
    <property type="protein sequence ID" value="KAL3266975.1"/>
    <property type="molecule type" value="Genomic_DNA"/>
</dbReference>
<proteinExistence type="inferred from homology"/>
<feature type="transmembrane region" description="Helical" evidence="6">
    <location>
        <begin position="238"/>
        <end position="266"/>
    </location>
</feature>
<evidence type="ECO:0000256" key="3">
    <source>
        <dbReference type="ARBA" id="ARBA00022692"/>
    </source>
</evidence>
<accession>A0ABD2MKW1</accession>
<comment type="similarity">
    <text evidence="2">Belongs to the EI24 family.</text>
</comment>
<feature type="transmembrane region" description="Helical" evidence="6">
    <location>
        <begin position="113"/>
        <end position="137"/>
    </location>
</feature>
<dbReference type="Proteomes" id="UP001516400">
    <property type="component" value="Unassembled WGS sequence"/>
</dbReference>
<keyword evidence="5 6" id="KW-0472">Membrane</keyword>
<name>A0ABD2MKW1_9CUCU</name>
<feature type="transmembrane region" description="Helical" evidence="6">
    <location>
        <begin position="70"/>
        <end position="93"/>
    </location>
</feature>
<sequence length="331" mass="37748">MDIKAAGTALVKGSYDSIRGISAVFKMEDEIEVKRNMSPFRNSNIKASFRDRTKQSPVKRKGQSKVWTRICHCSFMNGGVFLFSIFLFNYVLLPCLNSSIHYIFGNDSFMARLTWLWIEPILSLTFATIWTAPLFLLSKAVNSLWFQDIADSAYRSSRGKPPSWQSVSVWIADSIFSVAVQLLFLIQTMLVSYVPIYPLGSVFSLVHMSLLYSLYAFEYKWFNMGWELHRRLAYIERNWPYFIGFGLPLAVITQLPSSWVLSGGLFSLLFPFFIVSGNEANPVDDVGIYPLRLFSPVIAVSNMIFARTIGKKHISQKSGNVANLRQKFNQE</sequence>
<protein>
    <submittedName>
        <fullName evidence="7">Uncharacterized protein</fullName>
    </submittedName>
</protein>
<evidence type="ECO:0000256" key="5">
    <source>
        <dbReference type="ARBA" id="ARBA00023136"/>
    </source>
</evidence>
<feature type="transmembrane region" description="Helical" evidence="6">
    <location>
        <begin position="286"/>
        <end position="305"/>
    </location>
</feature>
<gene>
    <name evidence="7" type="ORF">HHI36_011124</name>
</gene>
<feature type="transmembrane region" description="Helical" evidence="6">
    <location>
        <begin position="196"/>
        <end position="217"/>
    </location>
</feature>
<dbReference type="PANTHER" id="PTHR21389">
    <property type="entry name" value="P53 INDUCED PROTEIN"/>
    <property type="match status" value="1"/>
</dbReference>
<evidence type="ECO:0000256" key="6">
    <source>
        <dbReference type="SAM" id="Phobius"/>
    </source>
</evidence>
<dbReference type="GO" id="GO:0016020">
    <property type="term" value="C:membrane"/>
    <property type="evidence" value="ECO:0007669"/>
    <property type="project" value="UniProtKB-SubCell"/>
</dbReference>
<evidence type="ECO:0000313" key="7">
    <source>
        <dbReference type="EMBL" id="KAL3266975.1"/>
    </source>
</evidence>
<evidence type="ECO:0000256" key="4">
    <source>
        <dbReference type="ARBA" id="ARBA00022989"/>
    </source>
</evidence>
<evidence type="ECO:0000313" key="8">
    <source>
        <dbReference type="Proteomes" id="UP001516400"/>
    </source>
</evidence>
<keyword evidence="8" id="KW-1185">Reference proteome</keyword>